<protein>
    <submittedName>
        <fullName evidence="12">Disease resistance protein</fullName>
    </submittedName>
</protein>
<keyword evidence="5" id="KW-0067">ATP-binding</keyword>
<dbReference type="GO" id="GO:0005524">
    <property type="term" value="F:ATP binding"/>
    <property type="evidence" value="ECO:0007669"/>
    <property type="project" value="UniProtKB-KW"/>
</dbReference>
<name>A0A1R3HZS4_COCAP</name>
<dbReference type="Pfam" id="PF18052">
    <property type="entry name" value="Rx_N"/>
    <property type="match status" value="1"/>
</dbReference>
<proteinExistence type="predicted"/>
<dbReference type="AlphaFoldDB" id="A0A1R3HZS4"/>
<sequence>MGLEAVVLAVGGAFLSSFLNVLFDRMASPQFLNLLKQQKLKRDLWQSLEILLLTVDKVLGDAEDKQISNPSVKKWLDMLKDAAYDAEDLIDAIATEDKRGRLDKDKKTHFNTRLEHLHQKLKDIVAQMDALSLKETHGGRQFPRLPTTSLVDETEVCFREDVKEQILDFLLSDAMGEDKIPVTAIEGMGGIGKTTLAQFLFNDDSVENCFDLRIWVYVSEEFDVFKVTKTIYESIILWNCSISDLNTLQLVLERELRGKKFLLVLDDVWNDSFVDWDLLRRPFQVGTPGSKIIVTTRSQNVSLAMSSIRVHHLQALDDKNCWSLFAKHAFKNKESDGDPSLKAIGEMIVEKCKGLPLAAKALGGLLRYKAEAEEWYNVLNSKMWDLPYEKSSILPALRLSYHHLPSHLKRLFAYCSIFPKGYEFEKGNLVRLWIAEGLVLQPNGQRRMEEMGGQYFDELLSRSLFQQSSRSSMCFEMHDLVNDLAQDVAGEFCFKFEDGSLPHTPERVRHLSCIPKQDEAPQKFEAFYGVFKSLRTFLPLRSPNSGRVSLNPIVLKNLFPEYGSMRVLSLSPYHITKLPDSISNLKHLRYLDLSHTDIQTLPEGVGSLYNLETLNLSHCNSLLRLPTNTGNLTKLEHLDIRETAVNEMPEKFGNLKCLKFLTAFHVSRNSGARLSELKDLSLLFGSLLILGLQNVFQPEDASKANLKGKKYLEKLVLKWTSYDPANATEVLEKLRPHDNLKELSIECFSGTKLPEWLGDPLLSKLVSLKLFDCGNCSSLPPLGQLPSLKELHIVRMKNVQQVGDEFYGKDVRPFESLEILQFRAMPAWQQWFPFKDDAFPSLQQLILHKCPILTGYLPSCLPSLMTLDIYECKALKFLHQNGINQYSALERLYIRKSCDDLKSFQLDSFTKLKKLKLQDCMCIRSVAMPQDFHDDHKFLQKLTIMNCDDLGFFYGRGLSSLQKLKILDCSSLLSFGEGGLPSNLQSLSIRNCKKLPPQETWGLNVASLRHCEVD</sequence>
<dbReference type="InterPro" id="IPR027417">
    <property type="entry name" value="P-loop_NTPase"/>
</dbReference>
<dbReference type="Proteomes" id="UP000188268">
    <property type="component" value="Unassembled WGS sequence"/>
</dbReference>
<feature type="domain" description="Disease resistance protein winged helix" evidence="10">
    <location>
        <begin position="417"/>
        <end position="485"/>
    </location>
</feature>
<keyword evidence="1" id="KW-0433">Leucine-rich repeat</keyword>
<dbReference type="Gene3D" id="1.20.5.4130">
    <property type="match status" value="1"/>
</dbReference>
<dbReference type="PANTHER" id="PTHR36766:SF51">
    <property type="entry name" value="DISEASE RESISTANCE RPP13-LIKE PROTEIN 1"/>
    <property type="match status" value="1"/>
</dbReference>
<keyword evidence="3" id="KW-0547">Nucleotide-binding</keyword>
<keyword evidence="2" id="KW-0677">Repeat</keyword>
<evidence type="ECO:0000256" key="4">
    <source>
        <dbReference type="ARBA" id="ARBA00022821"/>
    </source>
</evidence>
<dbReference type="SUPFAM" id="SSF52047">
    <property type="entry name" value="RNI-like"/>
    <property type="match status" value="1"/>
</dbReference>
<organism evidence="12 13">
    <name type="scientific">Corchorus capsularis</name>
    <name type="common">Jute</name>
    <dbReference type="NCBI Taxonomy" id="210143"/>
    <lineage>
        <taxon>Eukaryota</taxon>
        <taxon>Viridiplantae</taxon>
        <taxon>Streptophyta</taxon>
        <taxon>Embryophyta</taxon>
        <taxon>Tracheophyta</taxon>
        <taxon>Spermatophyta</taxon>
        <taxon>Magnoliopsida</taxon>
        <taxon>eudicotyledons</taxon>
        <taxon>Gunneridae</taxon>
        <taxon>Pentapetalae</taxon>
        <taxon>rosids</taxon>
        <taxon>malvids</taxon>
        <taxon>Malvales</taxon>
        <taxon>Malvaceae</taxon>
        <taxon>Grewioideae</taxon>
        <taxon>Apeibeae</taxon>
        <taxon>Corchorus</taxon>
    </lineage>
</organism>
<evidence type="ECO:0000256" key="2">
    <source>
        <dbReference type="ARBA" id="ARBA00022737"/>
    </source>
</evidence>
<evidence type="ECO:0000259" key="8">
    <source>
        <dbReference type="Pfam" id="PF18052"/>
    </source>
</evidence>
<dbReference type="Pfam" id="PF00931">
    <property type="entry name" value="NB-ARC"/>
    <property type="match status" value="1"/>
</dbReference>
<evidence type="ECO:0000259" key="11">
    <source>
        <dbReference type="Pfam" id="PF25019"/>
    </source>
</evidence>
<dbReference type="Gramene" id="OMO75830">
    <property type="protein sequence ID" value="OMO75830"/>
    <property type="gene ID" value="CCACVL1_16022"/>
</dbReference>
<reference evidence="12 13" key="1">
    <citation type="submission" date="2013-09" db="EMBL/GenBank/DDBJ databases">
        <title>Corchorus capsularis genome sequencing.</title>
        <authorList>
            <person name="Alam M."/>
            <person name="Haque M.S."/>
            <person name="Islam M.S."/>
            <person name="Emdad E.M."/>
            <person name="Islam M.M."/>
            <person name="Ahmed B."/>
            <person name="Halim A."/>
            <person name="Hossen Q.M.M."/>
            <person name="Hossain M.Z."/>
            <person name="Ahmed R."/>
            <person name="Khan M.M."/>
            <person name="Islam R."/>
            <person name="Rashid M.M."/>
            <person name="Khan S.A."/>
            <person name="Rahman M.S."/>
            <person name="Alam M."/>
        </authorList>
    </citation>
    <scope>NUCLEOTIDE SEQUENCE [LARGE SCALE GENOMIC DNA]</scope>
    <source>
        <strain evidence="13">cv. CVL-1</strain>
        <tissue evidence="12">Whole seedling</tissue>
    </source>
</reference>
<comment type="caution">
    <text evidence="12">The sequence shown here is derived from an EMBL/GenBank/DDBJ whole genome shotgun (WGS) entry which is preliminary data.</text>
</comment>
<dbReference type="EMBL" id="AWWV01010944">
    <property type="protein sequence ID" value="OMO75830.1"/>
    <property type="molecule type" value="Genomic_DNA"/>
</dbReference>
<feature type="domain" description="R13L1/DRL21-like LRR repeat region" evidence="11">
    <location>
        <begin position="674"/>
        <end position="796"/>
    </location>
</feature>
<evidence type="ECO:0000256" key="6">
    <source>
        <dbReference type="SAM" id="Phobius"/>
    </source>
</evidence>
<gene>
    <name evidence="12" type="ORF">CCACVL1_16022</name>
</gene>
<dbReference type="InterPro" id="IPR041118">
    <property type="entry name" value="Rx_N"/>
</dbReference>
<dbReference type="Pfam" id="PF25019">
    <property type="entry name" value="LRR_R13L1-DRL21"/>
    <property type="match status" value="1"/>
</dbReference>
<dbReference type="InterPro" id="IPR056789">
    <property type="entry name" value="LRR_R13L1-DRL21"/>
</dbReference>
<dbReference type="FunFam" id="3.40.50.300:FF:001091">
    <property type="entry name" value="Probable disease resistance protein At1g61300"/>
    <property type="match status" value="1"/>
</dbReference>
<dbReference type="InterPro" id="IPR057135">
    <property type="entry name" value="At4g27190-like_LRR"/>
</dbReference>
<keyword evidence="4" id="KW-0611">Plant defense</keyword>
<dbReference type="GO" id="GO:0043531">
    <property type="term" value="F:ADP binding"/>
    <property type="evidence" value="ECO:0007669"/>
    <property type="project" value="InterPro"/>
</dbReference>
<dbReference type="SUPFAM" id="SSF52058">
    <property type="entry name" value="L domain-like"/>
    <property type="match status" value="1"/>
</dbReference>
<dbReference type="Pfam" id="PF23247">
    <property type="entry name" value="LRR_RPS2"/>
    <property type="match status" value="1"/>
</dbReference>
<feature type="domain" description="Disease resistance protein At4g27190-like leucine-rich repeats" evidence="9">
    <location>
        <begin position="816"/>
        <end position="969"/>
    </location>
</feature>
<dbReference type="InterPro" id="IPR002182">
    <property type="entry name" value="NB-ARC"/>
</dbReference>
<dbReference type="Pfam" id="PF13855">
    <property type="entry name" value="LRR_8"/>
    <property type="match status" value="1"/>
</dbReference>
<dbReference type="Gene3D" id="1.10.10.10">
    <property type="entry name" value="Winged helix-like DNA-binding domain superfamily/Winged helix DNA-binding domain"/>
    <property type="match status" value="1"/>
</dbReference>
<feature type="transmembrane region" description="Helical" evidence="6">
    <location>
        <begin position="6"/>
        <end position="23"/>
    </location>
</feature>
<dbReference type="OMA" id="EVCFRED"/>
<evidence type="ECO:0000256" key="5">
    <source>
        <dbReference type="ARBA" id="ARBA00022840"/>
    </source>
</evidence>
<dbReference type="Gene3D" id="3.80.10.10">
    <property type="entry name" value="Ribonuclease Inhibitor"/>
    <property type="match status" value="2"/>
</dbReference>
<dbReference type="InterPro" id="IPR003591">
    <property type="entry name" value="Leu-rich_rpt_typical-subtyp"/>
</dbReference>
<dbReference type="OrthoDB" id="1896560at2759"/>
<dbReference type="InterPro" id="IPR001611">
    <property type="entry name" value="Leu-rich_rpt"/>
</dbReference>
<dbReference type="SUPFAM" id="SSF52540">
    <property type="entry name" value="P-loop containing nucleoside triphosphate hydrolases"/>
    <property type="match status" value="1"/>
</dbReference>
<dbReference type="STRING" id="210143.A0A1R3HZS4"/>
<feature type="domain" description="Disease resistance N-terminal" evidence="8">
    <location>
        <begin position="14"/>
        <end position="107"/>
    </location>
</feature>
<evidence type="ECO:0000259" key="7">
    <source>
        <dbReference type="Pfam" id="PF00931"/>
    </source>
</evidence>
<keyword evidence="6" id="KW-1133">Transmembrane helix</keyword>
<dbReference type="GO" id="GO:0006952">
    <property type="term" value="P:defense response"/>
    <property type="evidence" value="ECO:0007669"/>
    <property type="project" value="UniProtKB-KW"/>
</dbReference>
<evidence type="ECO:0000313" key="13">
    <source>
        <dbReference type="Proteomes" id="UP000188268"/>
    </source>
</evidence>
<evidence type="ECO:0000256" key="1">
    <source>
        <dbReference type="ARBA" id="ARBA00022614"/>
    </source>
</evidence>
<dbReference type="PANTHER" id="PTHR36766">
    <property type="entry name" value="PLANT BROAD-SPECTRUM MILDEW RESISTANCE PROTEIN RPW8"/>
    <property type="match status" value="1"/>
</dbReference>
<feature type="domain" description="NB-ARC" evidence="7">
    <location>
        <begin position="160"/>
        <end position="333"/>
    </location>
</feature>
<accession>A0A1R3HZS4</accession>
<evidence type="ECO:0000313" key="12">
    <source>
        <dbReference type="EMBL" id="OMO75830.1"/>
    </source>
</evidence>
<dbReference type="InterPro" id="IPR032675">
    <property type="entry name" value="LRR_dom_sf"/>
</dbReference>
<dbReference type="PRINTS" id="PR00364">
    <property type="entry name" value="DISEASERSIST"/>
</dbReference>
<keyword evidence="13" id="KW-1185">Reference proteome</keyword>
<dbReference type="Gene3D" id="3.40.50.300">
    <property type="entry name" value="P-loop containing nucleotide triphosphate hydrolases"/>
    <property type="match status" value="1"/>
</dbReference>
<dbReference type="Gene3D" id="1.10.8.430">
    <property type="entry name" value="Helical domain of apoptotic protease-activating factors"/>
    <property type="match status" value="1"/>
</dbReference>
<dbReference type="GO" id="GO:0051707">
    <property type="term" value="P:response to other organism"/>
    <property type="evidence" value="ECO:0007669"/>
    <property type="project" value="UniProtKB-ARBA"/>
</dbReference>
<keyword evidence="6" id="KW-0812">Transmembrane</keyword>
<evidence type="ECO:0000256" key="3">
    <source>
        <dbReference type="ARBA" id="ARBA00022741"/>
    </source>
</evidence>
<dbReference type="InterPro" id="IPR042197">
    <property type="entry name" value="Apaf_helical"/>
</dbReference>
<dbReference type="InterPro" id="IPR058922">
    <property type="entry name" value="WHD_DRP"/>
</dbReference>
<keyword evidence="6" id="KW-0472">Membrane</keyword>
<dbReference type="FunFam" id="1.10.10.10:FF:000322">
    <property type="entry name" value="Probable disease resistance protein At1g63360"/>
    <property type="match status" value="1"/>
</dbReference>
<evidence type="ECO:0000259" key="9">
    <source>
        <dbReference type="Pfam" id="PF23247"/>
    </source>
</evidence>
<dbReference type="Pfam" id="PF23559">
    <property type="entry name" value="WHD_DRP"/>
    <property type="match status" value="1"/>
</dbReference>
<dbReference type="InterPro" id="IPR036388">
    <property type="entry name" value="WH-like_DNA-bd_sf"/>
</dbReference>
<dbReference type="SMART" id="SM00369">
    <property type="entry name" value="LRR_TYP"/>
    <property type="match status" value="2"/>
</dbReference>
<evidence type="ECO:0000259" key="10">
    <source>
        <dbReference type="Pfam" id="PF23559"/>
    </source>
</evidence>